<reference evidence="3 4" key="1">
    <citation type="submission" date="2017-04" db="EMBL/GenBank/DDBJ databases">
        <title>Characterization, genome and methylation analysis of a phthalic acid esters degrading strain Sphingobium yanoikuyae SHJ.</title>
        <authorList>
            <person name="Feng L."/>
        </authorList>
    </citation>
    <scope>NUCLEOTIDE SEQUENCE [LARGE SCALE GENOMIC DNA]</scope>
    <source>
        <strain evidence="3 4">SHJ</strain>
    </source>
</reference>
<dbReference type="EMBL" id="CP020925">
    <property type="protein sequence ID" value="ATP18526.1"/>
    <property type="molecule type" value="Genomic_DNA"/>
</dbReference>
<organism evidence="3 4">
    <name type="scientific">Sphingobium yanoikuyae</name>
    <name type="common">Sphingomonas yanoikuyae</name>
    <dbReference type="NCBI Taxonomy" id="13690"/>
    <lineage>
        <taxon>Bacteria</taxon>
        <taxon>Pseudomonadati</taxon>
        <taxon>Pseudomonadota</taxon>
        <taxon>Alphaproteobacteria</taxon>
        <taxon>Sphingomonadales</taxon>
        <taxon>Sphingomonadaceae</taxon>
        <taxon>Sphingobium</taxon>
    </lineage>
</organism>
<dbReference type="Proteomes" id="UP000037029">
    <property type="component" value="Chromosome"/>
</dbReference>
<evidence type="ECO:0000259" key="2">
    <source>
        <dbReference type="Pfam" id="PF13936"/>
    </source>
</evidence>
<sequence length="72" mass="8342">MGENHGHFSLEERIEIYRLHAAGKSRKSIATRPGRSAFTISHEPRRNSAKTKARPDGYEPVRAHHLAERRRR</sequence>
<dbReference type="RefSeq" id="WP_080993626.1">
    <property type="nucleotide sequence ID" value="NZ_CP020925.1"/>
</dbReference>
<feature type="domain" description="Transposase IS30-like HTH" evidence="2">
    <location>
        <begin position="7"/>
        <end position="47"/>
    </location>
</feature>
<accession>A0A2D1R111</accession>
<gene>
    <name evidence="3" type="ORF">BV87_09075</name>
</gene>
<evidence type="ECO:0000313" key="4">
    <source>
        <dbReference type="Proteomes" id="UP000037029"/>
    </source>
</evidence>
<evidence type="ECO:0000313" key="3">
    <source>
        <dbReference type="EMBL" id="ATP18526.1"/>
    </source>
</evidence>
<feature type="region of interest" description="Disordered" evidence="1">
    <location>
        <begin position="23"/>
        <end position="72"/>
    </location>
</feature>
<protein>
    <recommendedName>
        <fullName evidence="2">Transposase IS30-like HTH domain-containing protein</fullName>
    </recommendedName>
</protein>
<dbReference type="AlphaFoldDB" id="A0A2D1R111"/>
<dbReference type="Pfam" id="PF13936">
    <property type="entry name" value="HTH_38"/>
    <property type="match status" value="1"/>
</dbReference>
<proteinExistence type="predicted"/>
<feature type="compositionally biased region" description="Basic and acidic residues" evidence="1">
    <location>
        <begin position="53"/>
        <end position="66"/>
    </location>
</feature>
<name>A0A2D1R111_SPHYA</name>
<evidence type="ECO:0000256" key="1">
    <source>
        <dbReference type="SAM" id="MobiDB-lite"/>
    </source>
</evidence>
<dbReference type="InterPro" id="IPR025246">
    <property type="entry name" value="IS30-like_HTH"/>
</dbReference>